<comment type="similarity">
    <text evidence="1">Belongs to the universal ribosomal protein uL16 family.</text>
</comment>
<keyword evidence="2 4" id="KW-0689">Ribosomal protein</keyword>
<evidence type="ECO:0000256" key="1">
    <source>
        <dbReference type="ARBA" id="ARBA00008931"/>
    </source>
</evidence>
<dbReference type="Pfam" id="PF00252">
    <property type="entry name" value="Ribosomal_L16"/>
    <property type="match status" value="1"/>
</dbReference>
<reference evidence="4" key="1">
    <citation type="journal article" date="2014" name="Genome Biol. Evol.">
        <title>Pangenome evidence for extensive interdomain horizontal transfer affecting lineage core and shell genes in uncultured planktonic thaumarchaeota and euryarchaeota.</title>
        <authorList>
            <person name="Deschamps P."/>
            <person name="Zivanovic Y."/>
            <person name="Moreira D."/>
            <person name="Rodriguez-Valera F."/>
            <person name="Lopez-Garcia P."/>
        </authorList>
    </citation>
    <scope>NUCLEOTIDE SEQUENCE</scope>
</reference>
<dbReference type="PIRSF" id="PIRSF005590">
    <property type="entry name" value="Ribosomal_L10"/>
    <property type="match status" value="1"/>
</dbReference>
<dbReference type="InterPro" id="IPR018255">
    <property type="entry name" value="Ribosomal_uL16_CS_euk_arc"/>
</dbReference>
<dbReference type="InterPro" id="IPR001197">
    <property type="entry name" value="Ribosomal_uL16_euk_arch"/>
</dbReference>
<dbReference type="InterPro" id="IPR036920">
    <property type="entry name" value="Ribosomal_uL16_sf"/>
</dbReference>
<proteinExistence type="inferred from homology"/>
<organism evidence="4">
    <name type="scientific">uncultured marine group II/III euryarchaeote KM3_156_A06</name>
    <dbReference type="NCBI Taxonomy" id="1457899"/>
    <lineage>
        <taxon>Archaea</taxon>
        <taxon>Methanobacteriati</taxon>
        <taxon>Methanobacteriota</taxon>
        <taxon>environmental samples</taxon>
    </lineage>
</organism>
<dbReference type="EMBL" id="KF900645">
    <property type="protein sequence ID" value="AIF02283.1"/>
    <property type="molecule type" value="Genomic_DNA"/>
</dbReference>
<keyword evidence="3" id="KW-0687">Ribonucleoprotein</keyword>
<dbReference type="Gene3D" id="3.90.1170.10">
    <property type="entry name" value="Ribosomal protein L10e/L16"/>
    <property type="match status" value="1"/>
</dbReference>
<dbReference type="GO" id="GO:1990904">
    <property type="term" value="C:ribonucleoprotein complex"/>
    <property type="evidence" value="ECO:0007669"/>
    <property type="project" value="UniProtKB-KW"/>
</dbReference>
<dbReference type="AlphaFoldDB" id="A0A075GKU5"/>
<dbReference type="CDD" id="cd01433">
    <property type="entry name" value="Ribosomal_L16_L10e"/>
    <property type="match status" value="1"/>
</dbReference>
<dbReference type="InterPro" id="IPR047873">
    <property type="entry name" value="Ribosomal_uL16"/>
</dbReference>
<dbReference type="PROSITE" id="PS01257">
    <property type="entry name" value="RIBOSOMAL_L10E"/>
    <property type="match status" value="1"/>
</dbReference>
<name>A0A075GKU5_9EURY</name>
<evidence type="ECO:0000313" key="4">
    <source>
        <dbReference type="EMBL" id="AIF02283.1"/>
    </source>
</evidence>
<dbReference type="PANTHER" id="PTHR11726">
    <property type="entry name" value="60S RIBOSOMAL PROTEIN L10"/>
    <property type="match status" value="1"/>
</dbReference>
<protein>
    <submittedName>
        <fullName evidence="4">Ribosomal protein L10e (RP-L10e, RPL10)</fullName>
    </submittedName>
</protein>
<evidence type="ECO:0000256" key="3">
    <source>
        <dbReference type="ARBA" id="ARBA00023274"/>
    </source>
</evidence>
<dbReference type="GO" id="GO:0006412">
    <property type="term" value="P:translation"/>
    <property type="evidence" value="ECO:0007669"/>
    <property type="project" value="InterPro"/>
</dbReference>
<dbReference type="GO" id="GO:0003735">
    <property type="term" value="F:structural constituent of ribosome"/>
    <property type="evidence" value="ECO:0007669"/>
    <property type="project" value="InterPro"/>
</dbReference>
<accession>A0A075GKU5</accession>
<sequence>MGNRVAGEKGEFPVELTLQVNNACQIRHTALEAARIIVNATIREAAGPQGYSLRVRVYPHQVLRENKQATGAGADRVSQGMRCAFGKNVGTAARVSKNQKVITIQTTSAHFAAAKDALRKANCKLPTTSSIVVDRGHEHLKGLV</sequence>
<dbReference type="SUPFAM" id="SSF54686">
    <property type="entry name" value="Ribosomal protein L16p/L10e"/>
    <property type="match status" value="1"/>
</dbReference>
<dbReference type="NCBIfam" id="NF003239">
    <property type="entry name" value="PRK04199.1-4"/>
    <property type="match status" value="1"/>
</dbReference>
<dbReference type="InterPro" id="IPR016180">
    <property type="entry name" value="Ribosomal_uL16_dom"/>
</dbReference>
<dbReference type="GO" id="GO:0005840">
    <property type="term" value="C:ribosome"/>
    <property type="evidence" value="ECO:0007669"/>
    <property type="project" value="UniProtKB-KW"/>
</dbReference>
<evidence type="ECO:0000256" key="2">
    <source>
        <dbReference type="ARBA" id="ARBA00022980"/>
    </source>
</evidence>
<gene>
    <name evidence="4" type="primary">RP-L10e</name>
    <name evidence="4" type="synonym">RPL10</name>
</gene>